<feature type="domain" description="Carbohydrate kinase PfkB" evidence="3">
    <location>
        <begin position="205"/>
        <end position="349"/>
    </location>
</feature>
<evidence type="ECO:0000313" key="4">
    <source>
        <dbReference type="EMBL" id="PJF48953.1"/>
    </source>
</evidence>
<evidence type="ECO:0000313" key="5">
    <source>
        <dbReference type="Proteomes" id="UP000230790"/>
    </source>
</evidence>
<dbReference type="PANTHER" id="PTHR47098">
    <property type="entry name" value="PROTEIN MAK32"/>
    <property type="match status" value="1"/>
</dbReference>
<dbReference type="SUPFAM" id="SSF53613">
    <property type="entry name" value="Ribokinase-like"/>
    <property type="match status" value="1"/>
</dbReference>
<sequence length="377" mass="41535">MAGALALRHSIPNSRALLCCGGLRTDYIITARGEARLMEMGGNALYAAAGARVWLEHVAILARVGENYPAGWLDDLRDHGFDVRGIRRLPGSQDHRTFYAYLDENTRVDTEPAKHFARWGLALPAALDDYVHSTPGQDDPHRYEPLAFTPEDLEQYFATRHRTFDFRLPTSSLESRMSGVESGESVLGLHIAPSGIRAQRYLPEVARRHGVSVVSADPGERAMQPKLMPYVEEMLAQVDIFLPSVQEAASLFHEEPTRVNARPCAKWFADRGPRVVVLKLGTDGALVHERNSGRFWHVPALPVRVVDVTGAGDAFCGGFMADFITHGDPVRAAIAGAVAASLAIQDYGPLFILRAARDAAHDVNRRAAFLRDRVRVV</sequence>
<dbReference type="AlphaFoldDB" id="A0A2M8QGL3"/>
<dbReference type="Pfam" id="PF00294">
    <property type="entry name" value="PfkB"/>
    <property type="match status" value="1"/>
</dbReference>
<dbReference type="InterPro" id="IPR029056">
    <property type="entry name" value="Ribokinase-like"/>
</dbReference>
<evidence type="ECO:0000256" key="2">
    <source>
        <dbReference type="ARBA" id="ARBA00022777"/>
    </source>
</evidence>
<evidence type="ECO:0000259" key="3">
    <source>
        <dbReference type="Pfam" id="PF00294"/>
    </source>
</evidence>
<evidence type="ECO:0000256" key="1">
    <source>
        <dbReference type="ARBA" id="ARBA00022679"/>
    </source>
</evidence>
<dbReference type="PROSITE" id="PS00584">
    <property type="entry name" value="PFKB_KINASES_2"/>
    <property type="match status" value="1"/>
</dbReference>
<accession>A0A2M8QGL3</accession>
<keyword evidence="1" id="KW-0808">Transferase</keyword>
<dbReference type="GO" id="GO:0016301">
    <property type="term" value="F:kinase activity"/>
    <property type="evidence" value="ECO:0007669"/>
    <property type="project" value="UniProtKB-KW"/>
</dbReference>
<reference evidence="4 5" key="1">
    <citation type="submission" date="2017-11" db="EMBL/GenBank/DDBJ databases">
        <title>Evolution of Phototrophy in the Chloroflexi Phylum Driven by Horizontal Gene Transfer.</title>
        <authorList>
            <person name="Ward L.M."/>
            <person name="Hemp J."/>
            <person name="Shih P.M."/>
            <person name="Mcglynn S.E."/>
            <person name="Fischer W."/>
        </authorList>
    </citation>
    <scope>NUCLEOTIDE SEQUENCE [LARGE SCALE GENOMIC DNA]</scope>
    <source>
        <strain evidence="4">JP3_7</strain>
    </source>
</reference>
<dbReference type="Proteomes" id="UP000230790">
    <property type="component" value="Unassembled WGS sequence"/>
</dbReference>
<name>A0A2M8QGL3_9CHLR</name>
<protein>
    <recommendedName>
        <fullName evidence="3">Carbohydrate kinase PfkB domain-containing protein</fullName>
    </recommendedName>
</protein>
<proteinExistence type="predicted"/>
<dbReference type="InterPro" id="IPR002173">
    <property type="entry name" value="Carboh/pur_kinase_PfkB_CS"/>
</dbReference>
<dbReference type="EMBL" id="PGTN01000003">
    <property type="protein sequence ID" value="PJF48953.1"/>
    <property type="molecule type" value="Genomic_DNA"/>
</dbReference>
<comment type="caution">
    <text evidence="4">The sequence shown here is derived from an EMBL/GenBank/DDBJ whole genome shotgun (WGS) entry which is preliminary data.</text>
</comment>
<keyword evidence="2" id="KW-0418">Kinase</keyword>
<organism evidence="4 5">
    <name type="scientific">Candidatus Thermofonsia Clade 3 bacterium</name>
    <dbReference type="NCBI Taxonomy" id="2364212"/>
    <lineage>
        <taxon>Bacteria</taxon>
        <taxon>Bacillati</taxon>
        <taxon>Chloroflexota</taxon>
        <taxon>Candidatus Thermofontia</taxon>
        <taxon>Candidatus Thermofonsia Clade 3</taxon>
    </lineage>
</organism>
<dbReference type="InterPro" id="IPR011611">
    <property type="entry name" value="PfkB_dom"/>
</dbReference>
<dbReference type="PANTHER" id="PTHR47098:SF2">
    <property type="entry name" value="PROTEIN MAK32"/>
    <property type="match status" value="1"/>
</dbReference>
<gene>
    <name evidence="4" type="ORF">CUN48_00930</name>
</gene>
<dbReference type="Gene3D" id="3.40.1190.20">
    <property type="match status" value="1"/>
</dbReference>